<gene>
    <name evidence="2" type="ORF">SAMN06269250_4526</name>
</gene>
<protein>
    <submittedName>
        <fullName evidence="2">Uncharacterized protein</fullName>
    </submittedName>
</protein>
<dbReference type="EMBL" id="OCNH01000003">
    <property type="protein sequence ID" value="SOD93527.1"/>
    <property type="molecule type" value="Genomic_DNA"/>
</dbReference>
<feature type="transmembrane region" description="Helical" evidence="1">
    <location>
        <begin position="147"/>
        <end position="165"/>
    </location>
</feature>
<evidence type="ECO:0000313" key="3">
    <source>
        <dbReference type="Proteomes" id="UP000219452"/>
    </source>
</evidence>
<dbReference type="Proteomes" id="UP000219452">
    <property type="component" value="Unassembled WGS sequence"/>
</dbReference>
<reference evidence="3" key="1">
    <citation type="submission" date="2017-09" db="EMBL/GenBank/DDBJ databases">
        <authorList>
            <person name="Varghese N."/>
            <person name="Submissions S."/>
        </authorList>
    </citation>
    <scope>NUCLEOTIDE SEQUENCE [LARGE SCALE GENOMIC DNA]</scope>
    <source>
        <strain evidence="3">DSM 29961</strain>
    </source>
</reference>
<feature type="transmembrane region" description="Helical" evidence="1">
    <location>
        <begin position="92"/>
        <end position="110"/>
    </location>
</feature>
<evidence type="ECO:0000313" key="2">
    <source>
        <dbReference type="EMBL" id="SOD93527.1"/>
    </source>
</evidence>
<proteinExistence type="predicted"/>
<keyword evidence="1" id="KW-0472">Membrane</keyword>
<dbReference type="RefSeq" id="WP_097128527.1">
    <property type="nucleotide sequence ID" value="NZ_OCNH01000003.1"/>
</dbReference>
<keyword evidence="3" id="KW-1185">Reference proteome</keyword>
<accession>A0A286GDD5</accession>
<sequence>MDHSSTHLRRAAFAYLLAGIGLLAFGFQFWFLGAIETEAKGRLLAPFIFLSDDAFVPTEQGGWIGLVSKVGMFVGAFSLWKTGEPTGFGKKRSLLFIPMAGAAAYILGQWMPLPFAPMGAFLSGIGMLVVGFASLKANIWTGWKRYVPLLVGSFPFVFMFPILIISGARPAQLIGLWGFAWLLLAWTAWQRAQEVMHQNTMVKQA</sequence>
<feature type="transmembrane region" description="Helical" evidence="1">
    <location>
        <begin position="171"/>
        <end position="189"/>
    </location>
</feature>
<organism evidence="2 3">
    <name type="scientific">Spirosoma fluviale</name>
    <dbReference type="NCBI Taxonomy" id="1597977"/>
    <lineage>
        <taxon>Bacteria</taxon>
        <taxon>Pseudomonadati</taxon>
        <taxon>Bacteroidota</taxon>
        <taxon>Cytophagia</taxon>
        <taxon>Cytophagales</taxon>
        <taxon>Cytophagaceae</taxon>
        <taxon>Spirosoma</taxon>
    </lineage>
</organism>
<keyword evidence="1" id="KW-1133">Transmembrane helix</keyword>
<feature type="transmembrane region" description="Helical" evidence="1">
    <location>
        <begin position="12"/>
        <end position="32"/>
    </location>
</feature>
<evidence type="ECO:0000256" key="1">
    <source>
        <dbReference type="SAM" id="Phobius"/>
    </source>
</evidence>
<feature type="transmembrane region" description="Helical" evidence="1">
    <location>
        <begin position="61"/>
        <end position="80"/>
    </location>
</feature>
<dbReference type="AlphaFoldDB" id="A0A286GDD5"/>
<keyword evidence="1" id="KW-0812">Transmembrane</keyword>
<name>A0A286GDD5_9BACT</name>
<feature type="transmembrane region" description="Helical" evidence="1">
    <location>
        <begin position="116"/>
        <end position="135"/>
    </location>
</feature>
<dbReference type="OrthoDB" id="4964600at2"/>